<feature type="compositionally biased region" description="Basic and acidic residues" evidence="1">
    <location>
        <begin position="508"/>
        <end position="527"/>
    </location>
</feature>
<accession>A0ABR0LFJ3</accession>
<feature type="compositionally biased region" description="Basic and acidic residues" evidence="1">
    <location>
        <begin position="750"/>
        <end position="768"/>
    </location>
</feature>
<protein>
    <recommendedName>
        <fullName evidence="2">NAD-dependent epimerase/dehydratase domain-containing protein</fullName>
    </recommendedName>
</protein>
<feature type="region of interest" description="Disordered" evidence="1">
    <location>
        <begin position="434"/>
        <end position="675"/>
    </location>
</feature>
<dbReference type="SUPFAM" id="SSF51735">
    <property type="entry name" value="NAD(P)-binding Rossmann-fold domains"/>
    <property type="match status" value="1"/>
</dbReference>
<feature type="compositionally biased region" description="Basic and acidic residues" evidence="1">
    <location>
        <begin position="711"/>
        <end position="733"/>
    </location>
</feature>
<comment type="caution">
    <text evidence="3">The sequence shown here is derived from an EMBL/GenBank/DDBJ whole genome shotgun (WGS) entry which is preliminary data.</text>
</comment>
<dbReference type="PANTHER" id="PTHR43725:SF3">
    <property type="entry name" value="UDP-GLUCOSE 4-EPIMERASE (EUROFUNG)"/>
    <property type="match status" value="1"/>
</dbReference>
<dbReference type="Proteomes" id="UP001308179">
    <property type="component" value="Unassembled WGS sequence"/>
</dbReference>
<name>A0ABR0LFJ3_9PEZI</name>
<evidence type="ECO:0000259" key="2">
    <source>
        <dbReference type="Pfam" id="PF01370"/>
    </source>
</evidence>
<feature type="region of interest" description="Disordered" evidence="1">
    <location>
        <begin position="1"/>
        <end position="25"/>
    </location>
</feature>
<sequence>MRRSYSYGSSSCPSTSSPVSSRSSICEHDLDDDSVDLSASQTLDTRDYILVIGGLGFIGSHTTLELLKEGYNVVVVDNMSNSYDSAFVNIQRLAKKHWASKGVACPRLRLHKIDYRSHMMRTILGRYTVQDAVLSSIRLSHITGVIHFAAYKSVEESTQKPLDYYQNNLAGLIDLLVVLGDFGIQNFVFSSSATVYGSVLSKGGKPVREEQLIHHEAEAVSHDVDGQATTAAVPGATGLTSPYGRTKYFSEAVLADVALADPTWRITALRYFNPVGCEPSGRLGEDPRQKPTNLFPVVSQVLKGDRPSLDIFGTDWDTRDGTAVRDYIHVVDLARGHLAALAAAGSRPAEHAFRAYNLGTGEGSTVAQVVSCMEKAASRSVPVRQTWRRTGDVGFCVAATERAERELGWKTRLTLDDCAADTWRSRPSQALRATDFTVSRRSDMSTYSQQSAFRHPDPKIGGTGNPNPTADTRSRREYDRDGYPVPPDASSASGAYNPNHSPPPPRSDYADSRGGYEEERVNERGSTVDDNPQAIAPYDEEKAWAQYNDAYGPPGGPHEYDDRRQRRPPPPPSSTVESESRYGGRGNGRDYDDGGRSRYDDRDDRRRNRPSRYEEDEYDEYDDRDRDRDRRTYDPEARRAPSDDDYRLRKHRSPTTTSKTGKDFLGQSDSERGLGATLLGGAAGAFLGDQADKGILGTVGGAVLGALAAKAGEKQIEKRQQKKDDGGKRRGDNDFVGSPDAAYGGGSGRGGERSRPLDMDSVDEFRPRREARRPERRSRRDDESDGYYSDERSAR</sequence>
<feature type="domain" description="NAD-dependent epimerase/dehydratase" evidence="2">
    <location>
        <begin position="49"/>
        <end position="358"/>
    </location>
</feature>
<keyword evidence="4" id="KW-1185">Reference proteome</keyword>
<evidence type="ECO:0000313" key="3">
    <source>
        <dbReference type="EMBL" id="KAK5148006.1"/>
    </source>
</evidence>
<feature type="compositionally biased region" description="Polar residues" evidence="1">
    <location>
        <begin position="490"/>
        <end position="499"/>
    </location>
</feature>
<dbReference type="EMBL" id="JAVRRR010000018">
    <property type="protein sequence ID" value="KAK5148006.1"/>
    <property type="molecule type" value="Genomic_DNA"/>
</dbReference>
<organism evidence="3 4">
    <name type="scientific">Rachicladosporium monterosium</name>
    <dbReference type="NCBI Taxonomy" id="1507873"/>
    <lineage>
        <taxon>Eukaryota</taxon>
        <taxon>Fungi</taxon>
        <taxon>Dikarya</taxon>
        <taxon>Ascomycota</taxon>
        <taxon>Pezizomycotina</taxon>
        <taxon>Dothideomycetes</taxon>
        <taxon>Dothideomycetidae</taxon>
        <taxon>Cladosporiales</taxon>
        <taxon>Cladosporiaceae</taxon>
        <taxon>Rachicladosporium</taxon>
    </lineage>
</organism>
<feature type="compositionally biased region" description="Low complexity" evidence="1">
    <location>
        <begin position="1"/>
        <end position="24"/>
    </location>
</feature>
<evidence type="ECO:0000256" key="1">
    <source>
        <dbReference type="SAM" id="MobiDB-lite"/>
    </source>
</evidence>
<reference evidence="3 4" key="1">
    <citation type="submission" date="2023-08" db="EMBL/GenBank/DDBJ databases">
        <title>Black Yeasts Isolated from many extreme environments.</title>
        <authorList>
            <person name="Coleine C."/>
            <person name="Stajich J.E."/>
            <person name="Selbmann L."/>
        </authorList>
    </citation>
    <scope>NUCLEOTIDE SEQUENCE [LARGE SCALE GENOMIC DNA]</scope>
    <source>
        <strain evidence="3 4">CCFEE 5386</strain>
    </source>
</reference>
<dbReference type="InterPro" id="IPR036291">
    <property type="entry name" value="NAD(P)-bd_dom_sf"/>
</dbReference>
<feature type="region of interest" description="Disordered" evidence="1">
    <location>
        <begin position="709"/>
        <end position="795"/>
    </location>
</feature>
<gene>
    <name evidence="3" type="ORF">LTR32_000643</name>
</gene>
<dbReference type="InterPro" id="IPR001509">
    <property type="entry name" value="Epimerase_deHydtase"/>
</dbReference>
<feature type="compositionally biased region" description="Basic and acidic residues" evidence="1">
    <location>
        <begin position="578"/>
        <end position="606"/>
    </location>
</feature>
<evidence type="ECO:0000313" key="4">
    <source>
        <dbReference type="Proteomes" id="UP001308179"/>
    </source>
</evidence>
<dbReference type="Gene3D" id="3.90.25.10">
    <property type="entry name" value="UDP-galactose 4-epimerase, domain 1"/>
    <property type="match status" value="1"/>
</dbReference>
<feature type="compositionally biased region" description="Basic and acidic residues" evidence="1">
    <location>
        <begin position="472"/>
        <end position="482"/>
    </location>
</feature>
<feature type="compositionally biased region" description="Basic and acidic residues" evidence="1">
    <location>
        <begin position="623"/>
        <end position="647"/>
    </location>
</feature>
<dbReference type="Gene3D" id="3.40.50.720">
    <property type="entry name" value="NAD(P)-binding Rossmann-like Domain"/>
    <property type="match status" value="1"/>
</dbReference>
<proteinExistence type="predicted"/>
<dbReference type="PANTHER" id="PTHR43725">
    <property type="entry name" value="UDP-GLUCOSE 4-EPIMERASE"/>
    <property type="match status" value="1"/>
</dbReference>
<dbReference type="Pfam" id="PF01370">
    <property type="entry name" value="Epimerase"/>
    <property type="match status" value="1"/>
</dbReference>